<feature type="non-terminal residue" evidence="5">
    <location>
        <position position="141"/>
    </location>
</feature>
<organism evidence="5 6">
    <name type="scientific">Lojkania enalia</name>
    <dbReference type="NCBI Taxonomy" id="147567"/>
    <lineage>
        <taxon>Eukaryota</taxon>
        <taxon>Fungi</taxon>
        <taxon>Dikarya</taxon>
        <taxon>Ascomycota</taxon>
        <taxon>Pezizomycotina</taxon>
        <taxon>Dothideomycetes</taxon>
        <taxon>Pleosporomycetidae</taxon>
        <taxon>Pleosporales</taxon>
        <taxon>Pleosporales incertae sedis</taxon>
        <taxon>Lojkania</taxon>
    </lineage>
</organism>
<reference evidence="6" key="1">
    <citation type="journal article" date="2020" name="Stud. Mycol.">
        <title>101 Dothideomycetes genomes: A test case for predicting lifestyles and emergence of pathogens.</title>
        <authorList>
            <person name="Haridas S."/>
            <person name="Albert R."/>
            <person name="Binder M."/>
            <person name="Bloem J."/>
            <person name="LaButti K."/>
            <person name="Salamov A."/>
            <person name="Andreopoulos B."/>
            <person name="Baker S."/>
            <person name="Barry K."/>
            <person name="Bills G."/>
            <person name="Bluhm B."/>
            <person name="Cannon C."/>
            <person name="Castanera R."/>
            <person name="Culley D."/>
            <person name="Daum C."/>
            <person name="Ezra D."/>
            <person name="Gonzalez J."/>
            <person name="Henrissat B."/>
            <person name="Kuo A."/>
            <person name="Liang C."/>
            <person name="Lipzen A."/>
            <person name="Lutzoni F."/>
            <person name="Magnuson J."/>
            <person name="Mondo S."/>
            <person name="Nolan M."/>
            <person name="Ohm R."/>
            <person name="Pangilinan J."/>
            <person name="Park H.-J."/>
            <person name="Ramirez L."/>
            <person name="Alfaro M."/>
            <person name="Sun H."/>
            <person name="Tritt A."/>
            <person name="Yoshinaga Y."/>
            <person name="Zwiers L.-H."/>
            <person name="Turgeon B."/>
            <person name="Goodwin S."/>
            <person name="Spatafora J."/>
            <person name="Crous P."/>
            <person name="Grigoriev I."/>
        </authorList>
    </citation>
    <scope>NUCLEOTIDE SEQUENCE [LARGE SCALE GENOMIC DNA]</scope>
    <source>
        <strain evidence="6">CBS 304.66</strain>
    </source>
</reference>
<comment type="similarity">
    <text evidence="4">Belongs to the eukaryotic/archaeal RNase P protein component 4 family.</text>
</comment>
<dbReference type="PANTHER" id="PTHR14742">
    <property type="entry name" value="RIBONUCLEASE P SUBUNIT P21"/>
    <property type="match status" value="1"/>
</dbReference>
<evidence type="ECO:0000256" key="1">
    <source>
        <dbReference type="ARBA" id="ARBA00022694"/>
    </source>
</evidence>
<comment type="caution">
    <text evidence="5">The sequence shown here is derived from an EMBL/GenBank/DDBJ whole genome shotgun (WGS) entry which is preliminary data.</text>
</comment>
<dbReference type="GO" id="GO:0008033">
    <property type="term" value="P:tRNA processing"/>
    <property type="evidence" value="ECO:0007669"/>
    <property type="project" value="UniProtKB-KW"/>
</dbReference>
<dbReference type="PANTHER" id="PTHR14742:SF0">
    <property type="entry name" value="RIBONUCLEASE P PROTEIN SUBUNIT P21"/>
    <property type="match status" value="1"/>
</dbReference>
<protein>
    <submittedName>
        <fullName evidence="5">Rpr2-domain-containing protein</fullName>
    </submittedName>
</protein>
<dbReference type="AlphaFoldDB" id="A0A9P4K695"/>
<dbReference type="InterPro" id="IPR007175">
    <property type="entry name" value="Rpr2/Snm1/Rpp21"/>
</dbReference>
<evidence type="ECO:0000256" key="2">
    <source>
        <dbReference type="ARBA" id="ARBA00022723"/>
    </source>
</evidence>
<evidence type="ECO:0000313" key="6">
    <source>
        <dbReference type="Proteomes" id="UP000800093"/>
    </source>
</evidence>
<keyword evidence="1" id="KW-0819">tRNA processing</keyword>
<sequence>MAKDKIGKSITNKHLHARTTFLYQAATYLTLQASSDTAKADDTSEKASKRGHSGLALQLVSHLRTVSLKGQTRLSAKLKRSMCKACNSILVLGRTSTCSVENGSKDGKKPWADVMVVECNMCGSRKRYPVGAVRQNRKTYR</sequence>
<dbReference type="Proteomes" id="UP000800093">
    <property type="component" value="Unassembled WGS sequence"/>
</dbReference>
<keyword evidence="6" id="KW-1185">Reference proteome</keyword>
<gene>
    <name evidence="5" type="ORF">CC78DRAFT_442535</name>
</gene>
<dbReference type="OrthoDB" id="128536at2759"/>
<accession>A0A9P4K695</accession>
<evidence type="ECO:0000313" key="5">
    <source>
        <dbReference type="EMBL" id="KAF2263377.1"/>
    </source>
</evidence>
<evidence type="ECO:0000256" key="4">
    <source>
        <dbReference type="ARBA" id="ARBA00038402"/>
    </source>
</evidence>
<evidence type="ECO:0000256" key="3">
    <source>
        <dbReference type="ARBA" id="ARBA00022833"/>
    </source>
</evidence>
<name>A0A9P4K695_9PLEO</name>
<dbReference type="GO" id="GO:0005655">
    <property type="term" value="C:nucleolar ribonuclease P complex"/>
    <property type="evidence" value="ECO:0007669"/>
    <property type="project" value="TreeGrafter"/>
</dbReference>
<dbReference type="GO" id="GO:0046872">
    <property type="term" value="F:metal ion binding"/>
    <property type="evidence" value="ECO:0007669"/>
    <property type="project" value="UniProtKB-KW"/>
</dbReference>
<dbReference type="EMBL" id="ML986626">
    <property type="protein sequence ID" value="KAF2263377.1"/>
    <property type="molecule type" value="Genomic_DNA"/>
</dbReference>
<keyword evidence="3" id="KW-0862">Zinc</keyword>
<keyword evidence="2" id="KW-0479">Metal-binding</keyword>
<dbReference type="Pfam" id="PF04032">
    <property type="entry name" value="Rpr2"/>
    <property type="match status" value="1"/>
</dbReference>
<dbReference type="Gene3D" id="6.20.50.20">
    <property type="match status" value="1"/>
</dbReference>
<proteinExistence type="inferred from homology"/>